<comment type="subcellular location">
    <subcellularLocation>
        <location evidence="1">Membrane</location>
        <topology evidence="1">Multi-pass membrane protein</topology>
    </subcellularLocation>
</comment>
<keyword evidence="4" id="KW-1133">Transmembrane helix</keyword>
<evidence type="ECO:0000256" key="1">
    <source>
        <dbReference type="ARBA" id="ARBA00004141"/>
    </source>
</evidence>
<evidence type="ECO:0000256" key="5">
    <source>
        <dbReference type="ARBA" id="ARBA00023136"/>
    </source>
</evidence>
<evidence type="ECO:0000256" key="4">
    <source>
        <dbReference type="ARBA" id="ARBA00022989"/>
    </source>
</evidence>
<feature type="non-terminal residue" evidence="6">
    <location>
        <position position="1"/>
    </location>
</feature>
<dbReference type="GO" id="GO:0016020">
    <property type="term" value="C:membrane"/>
    <property type="evidence" value="ECO:0007669"/>
    <property type="project" value="UniProtKB-SubCell"/>
</dbReference>
<dbReference type="InterPro" id="IPR050352">
    <property type="entry name" value="ABCG_transporters"/>
</dbReference>
<accession>A0A2J7WEI0</accession>
<comment type="caution">
    <text evidence="6">The sequence shown here is derived from an EMBL/GenBank/DDBJ whole genome shotgun (WGS) entry which is preliminary data.</text>
</comment>
<evidence type="ECO:0000313" key="7">
    <source>
        <dbReference type="Proteomes" id="UP000236333"/>
    </source>
</evidence>
<evidence type="ECO:0000256" key="2">
    <source>
        <dbReference type="ARBA" id="ARBA00022448"/>
    </source>
</evidence>
<reference evidence="6 7" key="1">
    <citation type="journal article" date="2017" name="Mol. Biol. Evol.">
        <title>The 4-celled Tetrabaena socialis nuclear genome reveals the essential components for genetic control of cell number at the origin of multicellularity in the volvocine lineage.</title>
        <authorList>
            <person name="Featherston J."/>
            <person name="Arakaki Y."/>
            <person name="Hanschen E.R."/>
            <person name="Ferris P.J."/>
            <person name="Michod R.E."/>
            <person name="Olson B.J.S.C."/>
            <person name="Nozaki H."/>
            <person name="Durand P.M."/>
        </authorList>
    </citation>
    <scope>NUCLEOTIDE SEQUENCE [LARGE SCALE GENOMIC DNA]</scope>
    <source>
        <strain evidence="6 7">NIES-571</strain>
    </source>
</reference>
<dbReference type="AlphaFoldDB" id="A0A2J7WEI0"/>
<organism evidence="6 7">
    <name type="scientific">Tetrabaena socialis</name>
    <dbReference type="NCBI Taxonomy" id="47790"/>
    <lineage>
        <taxon>Eukaryota</taxon>
        <taxon>Viridiplantae</taxon>
        <taxon>Chlorophyta</taxon>
        <taxon>core chlorophytes</taxon>
        <taxon>Chlorophyceae</taxon>
        <taxon>CS clade</taxon>
        <taxon>Chlamydomonadales</taxon>
        <taxon>Tetrabaenaceae</taxon>
        <taxon>Tetrabaena</taxon>
    </lineage>
</organism>
<dbReference type="SUPFAM" id="SSF52540">
    <property type="entry name" value="P-loop containing nucleoside triphosphate hydrolases"/>
    <property type="match status" value="1"/>
</dbReference>
<dbReference type="EMBL" id="PGGS01005802">
    <property type="protein sequence ID" value="PNG61938.1"/>
    <property type="molecule type" value="Genomic_DNA"/>
</dbReference>
<keyword evidence="6" id="KW-0067">ATP-binding</keyword>
<evidence type="ECO:0000256" key="3">
    <source>
        <dbReference type="ARBA" id="ARBA00022692"/>
    </source>
</evidence>
<dbReference type="GO" id="GO:0042626">
    <property type="term" value="F:ATPase-coupled transmembrane transporter activity"/>
    <property type="evidence" value="ECO:0007669"/>
    <property type="project" value="TreeGrafter"/>
</dbReference>
<dbReference type="PANTHER" id="PTHR48041:SF91">
    <property type="entry name" value="ABC TRANSPORTER G FAMILY MEMBER 28"/>
    <property type="match status" value="1"/>
</dbReference>
<keyword evidence="2" id="KW-0813">Transport</keyword>
<protein>
    <submittedName>
        <fullName evidence="6">ATP-binding cassette sub-family G member 2</fullName>
    </submittedName>
</protein>
<evidence type="ECO:0000313" key="6">
    <source>
        <dbReference type="EMBL" id="PNG61938.1"/>
    </source>
</evidence>
<gene>
    <name evidence="6" type="ORF">TSOC_015497</name>
</gene>
<keyword evidence="7" id="KW-1185">Reference proteome</keyword>
<keyword evidence="6" id="KW-0547">Nucleotide-binding</keyword>
<feature type="non-terminal residue" evidence="6">
    <location>
        <position position="78"/>
    </location>
</feature>
<dbReference type="GO" id="GO:0005524">
    <property type="term" value="F:ATP binding"/>
    <property type="evidence" value="ECO:0007669"/>
    <property type="project" value="UniProtKB-KW"/>
</dbReference>
<dbReference type="OrthoDB" id="1720926at2759"/>
<proteinExistence type="predicted"/>
<dbReference type="PANTHER" id="PTHR48041">
    <property type="entry name" value="ABC TRANSPORTER G FAMILY MEMBER 28"/>
    <property type="match status" value="1"/>
</dbReference>
<dbReference type="Gene3D" id="3.40.50.300">
    <property type="entry name" value="P-loop containing nucleotide triphosphate hydrolases"/>
    <property type="match status" value="1"/>
</dbReference>
<dbReference type="InterPro" id="IPR027417">
    <property type="entry name" value="P-loop_NTPase"/>
</dbReference>
<dbReference type="Proteomes" id="UP000236333">
    <property type="component" value="Unassembled WGS sequence"/>
</dbReference>
<sequence>DEPTSGLDAARSSELLQLLSDLSASSCMNIIAVIHQPRHSSFILFDKLMLLAPGGKMLFQGPPTLCVPYFKILGFRWA</sequence>
<name>A0A2J7WEI0_9CHLO</name>
<keyword evidence="5" id="KW-0472">Membrane</keyword>
<keyword evidence="3" id="KW-0812">Transmembrane</keyword>